<organism evidence="11 12">
    <name type="scientific">Ligilactobacillus ubinensis</name>
    <dbReference type="NCBI Taxonomy" id="2876789"/>
    <lineage>
        <taxon>Bacteria</taxon>
        <taxon>Bacillati</taxon>
        <taxon>Bacillota</taxon>
        <taxon>Bacilli</taxon>
        <taxon>Lactobacillales</taxon>
        <taxon>Lactobacillaceae</taxon>
        <taxon>Ligilactobacillus</taxon>
    </lineage>
</organism>
<evidence type="ECO:0000256" key="3">
    <source>
        <dbReference type="ARBA" id="ARBA00022475"/>
    </source>
</evidence>
<name>A0A9X2FLB1_9LACO</name>
<evidence type="ECO:0000259" key="10">
    <source>
        <dbReference type="PROSITE" id="PS51105"/>
    </source>
</evidence>
<keyword evidence="6 9" id="KW-1133">Transmembrane helix</keyword>
<dbReference type="InterPro" id="IPR004796">
    <property type="entry name" value="PTS_IIC_cello"/>
</dbReference>
<dbReference type="AlphaFoldDB" id="A0A9X2FLB1"/>
<reference evidence="11 12" key="1">
    <citation type="journal article" date="2023" name="Int. J. Syst. Evol. Microbiol.">
        <title>Ligilactobacillus ubinensis sp. nov., a novel species isolated from the wild ferment of a durian fruit (Durio zibethinus).</title>
        <authorList>
            <person name="Heng Y.C."/>
            <person name="Menon N."/>
            <person name="Chen B."/>
            <person name="Loo B.Z.L."/>
            <person name="Wong G.W.J."/>
            <person name="Lim A.C.H."/>
            <person name="Silvaraju S."/>
            <person name="Kittelmann S."/>
        </authorList>
    </citation>
    <scope>NUCLEOTIDE SEQUENCE [LARGE SCALE GENOMIC DNA]</scope>
    <source>
        <strain evidence="11 12">WILCCON 0076</strain>
    </source>
</reference>
<feature type="transmembrane region" description="Helical" evidence="9">
    <location>
        <begin position="285"/>
        <end position="305"/>
    </location>
</feature>
<dbReference type="InterPro" id="IPR004501">
    <property type="entry name" value="PTS_EIIC_3"/>
</dbReference>
<evidence type="ECO:0000256" key="2">
    <source>
        <dbReference type="ARBA" id="ARBA00022448"/>
    </source>
</evidence>
<gene>
    <name evidence="11" type="ORF">LB941_08960</name>
</gene>
<dbReference type="PANTHER" id="PTHR33989">
    <property type="match status" value="1"/>
</dbReference>
<dbReference type="PANTHER" id="PTHR33989:SF11">
    <property type="entry name" value="LICHENAN PERMEASE IIC COMPONENT"/>
    <property type="match status" value="1"/>
</dbReference>
<feature type="transmembrane region" description="Helical" evidence="9">
    <location>
        <begin position="101"/>
        <end position="118"/>
    </location>
</feature>
<evidence type="ECO:0000256" key="8">
    <source>
        <dbReference type="PIRNR" id="PIRNR006351"/>
    </source>
</evidence>
<feature type="transmembrane region" description="Helical" evidence="9">
    <location>
        <begin position="31"/>
        <end position="51"/>
    </location>
</feature>
<evidence type="ECO:0000256" key="1">
    <source>
        <dbReference type="ARBA" id="ARBA00004651"/>
    </source>
</evidence>
<comment type="function">
    <text evidence="8">The phosphoenolpyruvate-dependent sugar phosphotransferase system (PTS), a major carbohydrate active -transport system, catalyzes the phosphorylation of incoming sugar substrates concomitant with their translocation across the cell membrane.</text>
</comment>
<evidence type="ECO:0000313" key="12">
    <source>
        <dbReference type="Proteomes" id="UP001139006"/>
    </source>
</evidence>
<keyword evidence="3 8" id="KW-1003">Cell membrane</keyword>
<dbReference type="NCBIfam" id="TIGR00410">
    <property type="entry name" value="lacE"/>
    <property type="match status" value="1"/>
</dbReference>
<feature type="transmembrane region" description="Helical" evidence="9">
    <location>
        <begin position="177"/>
        <end position="197"/>
    </location>
</feature>
<evidence type="ECO:0000256" key="6">
    <source>
        <dbReference type="ARBA" id="ARBA00022989"/>
    </source>
</evidence>
<dbReference type="RefSeq" id="WP_253361349.1">
    <property type="nucleotide sequence ID" value="NZ_JAIULA010000018.1"/>
</dbReference>
<keyword evidence="7 8" id="KW-0472">Membrane</keyword>
<comment type="caution">
    <text evidence="11">The sequence shown here is derived from an EMBL/GenBank/DDBJ whole genome shotgun (WGS) entry which is preliminary data.</text>
</comment>
<dbReference type="GO" id="GO:0009401">
    <property type="term" value="P:phosphoenolpyruvate-dependent sugar phosphotransferase system"/>
    <property type="evidence" value="ECO:0007669"/>
    <property type="project" value="InterPro"/>
</dbReference>
<evidence type="ECO:0000256" key="7">
    <source>
        <dbReference type="ARBA" id="ARBA00023136"/>
    </source>
</evidence>
<dbReference type="Proteomes" id="UP001139006">
    <property type="component" value="Unassembled WGS sequence"/>
</dbReference>
<comment type="subcellular location">
    <subcellularLocation>
        <location evidence="1">Cell membrane</location>
        <topology evidence="1">Multi-pass membrane protein</topology>
    </subcellularLocation>
</comment>
<dbReference type="PIRSF" id="PIRSF006351">
    <property type="entry name" value="PTS_EIIC-Cellobiose"/>
    <property type="match status" value="1"/>
</dbReference>
<feature type="domain" description="PTS EIIC type-3" evidence="10">
    <location>
        <begin position="8"/>
        <end position="409"/>
    </location>
</feature>
<feature type="transmembrane region" description="Helical" evidence="9">
    <location>
        <begin position="138"/>
        <end position="157"/>
    </location>
</feature>
<feature type="transmembrane region" description="Helical" evidence="9">
    <location>
        <begin position="71"/>
        <end position="89"/>
    </location>
</feature>
<feature type="transmembrane region" description="Helical" evidence="9">
    <location>
        <begin position="380"/>
        <end position="409"/>
    </location>
</feature>
<evidence type="ECO:0000256" key="9">
    <source>
        <dbReference type="SAM" id="Phobius"/>
    </source>
</evidence>
<keyword evidence="2 8" id="KW-0813">Transport</keyword>
<keyword evidence="4 8" id="KW-0762">Sugar transport</keyword>
<dbReference type="InterPro" id="IPR003352">
    <property type="entry name" value="PTS_EIIC"/>
</dbReference>
<dbReference type="GO" id="GO:0008982">
    <property type="term" value="F:protein-N(PI)-phosphohistidine-sugar phosphotransferase activity"/>
    <property type="evidence" value="ECO:0007669"/>
    <property type="project" value="UniProtKB-UniRule"/>
</dbReference>
<dbReference type="Pfam" id="PF02378">
    <property type="entry name" value="PTS_EIIC"/>
    <property type="match status" value="1"/>
</dbReference>
<protein>
    <recommendedName>
        <fullName evidence="8">Permease IIC component</fullName>
    </recommendedName>
</protein>
<dbReference type="GO" id="GO:1901264">
    <property type="term" value="P:carbohydrate derivative transport"/>
    <property type="evidence" value="ECO:0007669"/>
    <property type="project" value="TreeGrafter"/>
</dbReference>
<evidence type="ECO:0000313" key="11">
    <source>
        <dbReference type="EMBL" id="MCP0887465.1"/>
    </source>
</evidence>
<keyword evidence="12" id="KW-1185">Reference proteome</keyword>
<proteinExistence type="predicted"/>
<dbReference type="PROSITE" id="PS51105">
    <property type="entry name" value="PTS_EIIC_TYPE_3"/>
    <property type="match status" value="1"/>
</dbReference>
<dbReference type="EMBL" id="JAIULA010000018">
    <property type="protein sequence ID" value="MCP0887465.1"/>
    <property type="molecule type" value="Genomic_DNA"/>
</dbReference>
<dbReference type="GO" id="GO:0005886">
    <property type="term" value="C:plasma membrane"/>
    <property type="evidence" value="ECO:0007669"/>
    <property type="project" value="UniProtKB-SubCell"/>
</dbReference>
<accession>A0A9X2FLB1</accession>
<evidence type="ECO:0000256" key="4">
    <source>
        <dbReference type="ARBA" id="ARBA00022597"/>
    </source>
</evidence>
<keyword evidence="5 9" id="KW-0812">Transmembrane</keyword>
<sequence length="430" mass="46655">MDKFLDKLQMALGPIANKLNSNRYLAAIRDGFFGATSIIIIGSMFLLFANLPITGYSAFMSHLLGKNWADWFNVPYNLSMGLMTIYVIIGMAKSLADYYKIDSIAAITMSFAGFLILTPESVFKTLSYLPATNFSASGLFLGMFATILAVEIVRLVLQRGWKIKMPDGVPENVSTSFEALIPGVFVFVIFDVIRFIFSITDFASAQAFIFKIIQTPLTSIGSSYPATMLVEFLACVLFSFGLHGPNILGGVMQPIWLALTAENAAQVAAGKLPTHVVNYQFDANFVKLGGCGATIGLALAMLFLAKSDQFKALGKLAIGPGIFNINEPLIFGIPIVLNPIMVIPFVLSPLIFVTLAYFAMSSGLVPITNGTNIPWTTPPVIAGFLLSGWKGALFQVVEIAVSFVLYYPFFKVADRQALKAEEEAVALETA</sequence>
<feature type="transmembrane region" description="Helical" evidence="9">
    <location>
        <begin position="335"/>
        <end position="360"/>
    </location>
</feature>
<evidence type="ECO:0000256" key="5">
    <source>
        <dbReference type="ARBA" id="ARBA00022692"/>
    </source>
</evidence>
<dbReference type="InterPro" id="IPR051088">
    <property type="entry name" value="PTS_Sugar-EIIC/EIIB"/>
</dbReference>